<accession>A0A183D6W6</accession>
<protein>
    <submittedName>
        <fullName evidence="4">DDE_Tnp_1_7 domain-containing protein</fullName>
    </submittedName>
</protein>
<dbReference type="OrthoDB" id="5915810at2759"/>
<reference evidence="2 3" key="2">
    <citation type="submission" date="2018-11" db="EMBL/GenBank/DDBJ databases">
        <authorList>
            <consortium name="Pathogen Informatics"/>
        </authorList>
    </citation>
    <scope>NUCLEOTIDE SEQUENCE [LARGE SCALE GENOMIC DNA]</scope>
</reference>
<evidence type="ECO:0000313" key="3">
    <source>
        <dbReference type="Proteomes" id="UP000271098"/>
    </source>
</evidence>
<name>A0A183D6W6_9BILA</name>
<evidence type="ECO:0000313" key="4">
    <source>
        <dbReference type="WBParaSite" id="GPUH_0000446401-mRNA-1"/>
    </source>
</evidence>
<sequence>METVSHKPHHNSTEVLERSTSYEAAQMAINSVIEEIRAERAARSADCEGRTNEAVEAAEENSMEAVKDDGAASSIPSTPSLIDDTADLSDSVRCSNNRSGRDDKENRPVRARIGTERYGLRTLSDFTDDERPALFEHAKKIANKAEFSSFDEFLEAFEPFKICGNHPFRVASSEKFRDGQNNQDDKFQYKYILLVDLLVRESRQRLTPRSIFEGLAVSAQMYRYESAERTL</sequence>
<evidence type="ECO:0000256" key="1">
    <source>
        <dbReference type="SAM" id="MobiDB-lite"/>
    </source>
</evidence>
<feature type="region of interest" description="Disordered" evidence="1">
    <location>
        <begin position="57"/>
        <end position="111"/>
    </location>
</feature>
<organism evidence="4">
    <name type="scientific">Gongylonema pulchrum</name>
    <dbReference type="NCBI Taxonomy" id="637853"/>
    <lineage>
        <taxon>Eukaryota</taxon>
        <taxon>Metazoa</taxon>
        <taxon>Ecdysozoa</taxon>
        <taxon>Nematoda</taxon>
        <taxon>Chromadorea</taxon>
        <taxon>Rhabditida</taxon>
        <taxon>Spirurina</taxon>
        <taxon>Spiruromorpha</taxon>
        <taxon>Spiruroidea</taxon>
        <taxon>Gongylonematidae</taxon>
        <taxon>Gongylonema</taxon>
    </lineage>
</organism>
<dbReference type="WBParaSite" id="GPUH_0000446401-mRNA-1">
    <property type="protein sequence ID" value="GPUH_0000446401-mRNA-1"/>
    <property type="gene ID" value="GPUH_0000446401"/>
</dbReference>
<keyword evidence="3" id="KW-1185">Reference proteome</keyword>
<dbReference type="Proteomes" id="UP000271098">
    <property type="component" value="Unassembled WGS sequence"/>
</dbReference>
<gene>
    <name evidence="2" type="ORF">GPUH_LOCUS4456</name>
</gene>
<dbReference type="EMBL" id="UYRT01008425">
    <property type="protein sequence ID" value="VDK45019.1"/>
    <property type="molecule type" value="Genomic_DNA"/>
</dbReference>
<feature type="compositionally biased region" description="Basic and acidic residues" evidence="1">
    <location>
        <begin position="99"/>
        <end position="111"/>
    </location>
</feature>
<reference evidence="4" key="1">
    <citation type="submission" date="2016-06" db="UniProtKB">
        <authorList>
            <consortium name="WormBaseParasite"/>
        </authorList>
    </citation>
    <scope>IDENTIFICATION</scope>
</reference>
<proteinExistence type="predicted"/>
<dbReference type="AlphaFoldDB" id="A0A183D6W6"/>
<evidence type="ECO:0000313" key="2">
    <source>
        <dbReference type="EMBL" id="VDK45019.1"/>
    </source>
</evidence>